<keyword evidence="9" id="KW-1185">Reference proteome</keyword>
<evidence type="ECO:0000256" key="2">
    <source>
        <dbReference type="ARBA" id="ARBA00012438"/>
    </source>
</evidence>
<feature type="coiled-coil region" evidence="5">
    <location>
        <begin position="132"/>
        <end position="180"/>
    </location>
</feature>
<sequence length="411" mass="47216">MDTRPEIKILLVDDREDNLFSIEAVLEQNGYTFVRANSGRQALKILLKEQDFSLILMDVQMPDLDGFETASLIYDREKLRHIPIIFITAFDYGEDTMYKGYQSGAVDYIFKPINPALLKAKVSVFIDLYKKNHQLMAQEQRLKAINNELEERVKERTEELVNKNVELELKNQELKKINNDLDNFVYTASHDLKGPIANLEGLITILSKKIKDKIGQDELNLFNMITTSISKFNNTIRDLTEITKVQKDFNEELECIAFGDIAEDIKRDIQKLIHESGVTFTEEYTVPDILYAKRNLRSILYNLLTNGIKYRSPERPVHLYVKTYTESPYVVLSVQDNGLGLSSAQQSKLFTMFKRMHTHVEGSGIGLYIVKRIIENNGGRIDVESEQGKGTMFKVYFKPIEEKVVSSSESA</sequence>
<dbReference type="InterPro" id="IPR036097">
    <property type="entry name" value="HisK_dim/P_sf"/>
</dbReference>
<keyword evidence="5" id="KW-0175">Coiled coil</keyword>
<dbReference type="InterPro" id="IPR011006">
    <property type="entry name" value="CheY-like_superfamily"/>
</dbReference>
<protein>
    <recommendedName>
        <fullName evidence="2">histidine kinase</fullName>
        <ecNumber evidence="2">2.7.13.3</ecNumber>
    </recommendedName>
</protein>
<evidence type="ECO:0000256" key="4">
    <source>
        <dbReference type="PROSITE-ProRule" id="PRU00169"/>
    </source>
</evidence>
<feature type="domain" description="Histidine kinase" evidence="6">
    <location>
        <begin position="187"/>
        <end position="401"/>
    </location>
</feature>
<organism evidence="8 9">
    <name type="scientific">Rhodocytophaga aerolata</name>
    <dbReference type="NCBI Taxonomy" id="455078"/>
    <lineage>
        <taxon>Bacteria</taxon>
        <taxon>Pseudomonadati</taxon>
        <taxon>Bacteroidota</taxon>
        <taxon>Cytophagia</taxon>
        <taxon>Cytophagales</taxon>
        <taxon>Rhodocytophagaceae</taxon>
        <taxon>Rhodocytophaga</taxon>
    </lineage>
</organism>
<reference evidence="8" key="1">
    <citation type="submission" date="2023-07" db="EMBL/GenBank/DDBJ databases">
        <title>The genome sequence of Rhodocytophaga aerolata KACC 12507.</title>
        <authorList>
            <person name="Zhang X."/>
        </authorList>
    </citation>
    <scope>NUCLEOTIDE SEQUENCE</scope>
    <source>
        <strain evidence="8">KACC 12507</strain>
    </source>
</reference>
<comment type="catalytic activity">
    <reaction evidence="1">
        <text>ATP + protein L-histidine = ADP + protein N-phospho-L-histidine.</text>
        <dbReference type="EC" id="2.7.13.3"/>
    </reaction>
</comment>
<dbReference type="EMBL" id="JAUKPO010000001">
    <property type="protein sequence ID" value="MDO1445041.1"/>
    <property type="molecule type" value="Genomic_DNA"/>
</dbReference>
<dbReference type="PRINTS" id="PR00344">
    <property type="entry name" value="BCTRLSENSOR"/>
</dbReference>
<gene>
    <name evidence="8" type="ORF">Q0590_02205</name>
</gene>
<feature type="domain" description="Response regulatory" evidence="7">
    <location>
        <begin position="8"/>
        <end position="126"/>
    </location>
</feature>
<evidence type="ECO:0000259" key="6">
    <source>
        <dbReference type="PROSITE" id="PS50109"/>
    </source>
</evidence>
<dbReference type="PANTHER" id="PTHR43547:SF2">
    <property type="entry name" value="HYBRID SIGNAL TRANSDUCTION HISTIDINE KINASE C"/>
    <property type="match status" value="1"/>
</dbReference>
<feature type="modified residue" description="4-aspartylphosphate" evidence="4">
    <location>
        <position position="58"/>
    </location>
</feature>
<evidence type="ECO:0000256" key="1">
    <source>
        <dbReference type="ARBA" id="ARBA00000085"/>
    </source>
</evidence>
<proteinExistence type="predicted"/>
<dbReference type="PROSITE" id="PS50110">
    <property type="entry name" value="RESPONSE_REGULATORY"/>
    <property type="match status" value="1"/>
</dbReference>
<dbReference type="RefSeq" id="WP_302035840.1">
    <property type="nucleotide sequence ID" value="NZ_JAUKPO010000001.1"/>
</dbReference>
<dbReference type="InterPro" id="IPR003594">
    <property type="entry name" value="HATPase_dom"/>
</dbReference>
<evidence type="ECO:0000313" key="8">
    <source>
        <dbReference type="EMBL" id="MDO1445041.1"/>
    </source>
</evidence>
<evidence type="ECO:0000259" key="7">
    <source>
        <dbReference type="PROSITE" id="PS50110"/>
    </source>
</evidence>
<dbReference type="InterPro" id="IPR036890">
    <property type="entry name" value="HATPase_C_sf"/>
</dbReference>
<dbReference type="Gene3D" id="3.40.50.2300">
    <property type="match status" value="1"/>
</dbReference>
<dbReference type="InterPro" id="IPR003661">
    <property type="entry name" value="HisK_dim/P_dom"/>
</dbReference>
<dbReference type="CDD" id="cd00082">
    <property type="entry name" value="HisKA"/>
    <property type="match status" value="1"/>
</dbReference>
<dbReference type="PANTHER" id="PTHR43547">
    <property type="entry name" value="TWO-COMPONENT HISTIDINE KINASE"/>
    <property type="match status" value="1"/>
</dbReference>
<name>A0ABT8QYW4_9BACT</name>
<dbReference type="Gene3D" id="1.10.287.130">
    <property type="match status" value="1"/>
</dbReference>
<dbReference type="SUPFAM" id="SSF47384">
    <property type="entry name" value="Homodimeric domain of signal transducing histidine kinase"/>
    <property type="match status" value="1"/>
</dbReference>
<dbReference type="InterPro" id="IPR004358">
    <property type="entry name" value="Sig_transdc_His_kin-like_C"/>
</dbReference>
<evidence type="ECO:0000256" key="5">
    <source>
        <dbReference type="SAM" id="Coils"/>
    </source>
</evidence>
<dbReference type="SMART" id="SM00387">
    <property type="entry name" value="HATPase_c"/>
    <property type="match status" value="1"/>
</dbReference>
<dbReference type="SMART" id="SM00448">
    <property type="entry name" value="REC"/>
    <property type="match status" value="1"/>
</dbReference>
<dbReference type="EC" id="2.7.13.3" evidence="2"/>
<dbReference type="Pfam" id="PF00072">
    <property type="entry name" value="Response_reg"/>
    <property type="match status" value="1"/>
</dbReference>
<dbReference type="InterPro" id="IPR005467">
    <property type="entry name" value="His_kinase_dom"/>
</dbReference>
<dbReference type="SUPFAM" id="SSF55874">
    <property type="entry name" value="ATPase domain of HSP90 chaperone/DNA topoisomerase II/histidine kinase"/>
    <property type="match status" value="1"/>
</dbReference>
<evidence type="ECO:0000313" key="9">
    <source>
        <dbReference type="Proteomes" id="UP001168528"/>
    </source>
</evidence>
<dbReference type="Pfam" id="PF02518">
    <property type="entry name" value="HATPase_c"/>
    <property type="match status" value="1"/>
</dbReference>
<dbReference type="InterPro" id="IPR001789">
    <property type="entry name" value="Sig_transdc_resp-reg_receiver"/>
</dbReference>
<dbReference type="PROSITE" id="PS50109">
    <property type="entry name" value="HIS_KIN"/>
    <property type="match status" value="1"/>
</dbReference>
<dbReference type="SUPFAM" id="SSF52172">
    <property type="entry name" value="CheY-like"/>
    <property type="match status" value="1"/>
</dbReference>
<keyword evidence="3 4" id="KW-0597">Phosphoprotein</keyword>
<comment type="caution">
    <text evidence="8">The sequence shown here is derived from an EMBL/GenBank/DDBJ whole genome shotgun (WGS) entry which is preliminary data.</text>
</comment>
<accession>A0ABT8QYW4</accession>
<dbReference type="Gene3D" id="3.30.565.10">
    <property type="entry name" value="Histidine kinase-like ATPase, C-terminal domain"/>
    <property type="match status" value="1"/>
</dbReference>
<dbReference type="Proteomes" id="UP001168528">
    <property type="component" value="Unassembled WGS sequence"/>
</dbReference>
<evidence type="ECO:0000256" key="3">
    <source>
        <dbReference type="ARBA" id="ARBA00022553"/>
    </source>
</evidence>